<organism evidence="2 3">
    <name type="scientific">Nocardioides piscis</name>
    <dbReference type="NCBI Taxonomy" id="2714938"/>
    <lineage>
        <taxon>Bacteria</taxon>
        <taxon>Bacillati</taxon>
        <taxon>Actinomycetota</taxon>
        <taxon>Actinomycetes</taxon>
        <taxon>Propionibacteriales</taxon>
        <taxon>Nocardioidaceae</taxon>
        <taxon>Nocardioides</taxon>
    </lineage>
</organism>
<feature type="domain" description="Cupin type-2" evidence="1">
    <location>
        <begin position="72"/>
        <end position="138"/>
    </location>
</feature>
<dbReference type="KEGG" id="npi:G7071_03560"/>
<dbReference type="RefSeq" id="WP_166314966.1">
    <property type="nucleotide sequence ID" value="NZ_CP049866.1"/>
</dbReference>
<dbReference type="Pfam" id="PF07883">
    <property type="entry name" value="Cupin_2"/>
    <property type="match status" value="1"/>
</dbReference>
<proteinExistence type="predicted"/>
<reference evidence="2 3" key="1">
    <citation type="submission" date="2020-03" db="EMBL/GenBank/DDBJ databases">
        <title>Nocardioides sp. nov., isolated from fish.</title>
        <authorList>
            <person name="Hyun D.-W."/>
            <person name="Bae J.-W."/>
        </authorList>
    </citation>
    <scope>NUCLEOTIDE SEQUENCE [LARGE SCALE GENOMIC DNA]</scope>
    <source>
        <strain evidence="2 3">HDW12A</strain>
    </source>
</reference>
<name>A0A6G7YCX1_9ACTN</name>
<accession>A0A6G7YCX1</accession>
<dbReference type="AlphaFoldDB" id="A0A6G7YCX1"/>
<dbReference type="InterPro" id="IPR011051">
    <property type="entry name" value="RmlC_Cupin_sf"/>
</dbReference>
<dbReference type="Proteomes" id="UP000502035">
    <property type="component" value="Chromosome"/>
</dbReference>
<evidence type="ECO:0000313" key="3">
    <source>
        <dbReference type="Proteomes" id="UP000502035"/>
    </source>
</evidence>
<dbReference type="InterPro" id="IPR013096">
    <property type="entry name" value="Cupin_2"/>
</dbReference>
<sequence length="158" mass="16864">MRHHRILTPAAVLTLALVVALPTVWATPGSGVLAEPLVTSNVPDGLDAKSRTDGWKARLDIKGSTDVRTVKYTVAPGGTFGWHSHPGPTIVVIKQGTLTYLDSETCESTHYPPGTAFVDDGNHTHNAFNHGAVELVFYATHLMPAGMPTRIDEPAADC</sequence>
<gene>
    <name evidence="2" type="ORF">G7071_03560</name>
</gene>
<evidence type="ECO:0000313" key="2">
    <source>
        <dbReference type="EMBL" id="QIK74643.1"/>
    </source>
</evidence>
<dbReference type="SUPFAM" id="SSF51182">
    <property type="entry name" value="RmlC-like cupins"/>
    <property type="match status" value="1"/>
</dbReference>
<keyword evidence="3" id="KW-1185">Reference proteome</keyword>
<dbReference type="EMBL" id="CP049866">
    <property type="protein sequence ID" value="QIK74643.1"/>
    <property type="molecule type" value="Genomic_DNA"/>
</dbReference>
<dbReference type="Gene3D" id="2.60.120.10">
    <property type="entry name" value="Jelly Rolls"/>
    <property type="match status" value="1"/>
</dbReference>
<protein>
    <submittedName>
        <fullName evidence="2">Cupin domain-containing protein</fullName>
    </submittedName>
</protein>
<dbReference type="InterPro" id="IPR014710">
    <property type="entry name" value="RmlC-like_jellyroll"/>
</dbReference>
<evidence type="ECO:0000259" key="1">
    <source>
        <dbReference type="Pfam" id="PF07883"/>
    </source>
</evidence>